<proteinExistence type="predicted"/>
<keyword evidence="1" id="KW-0805">Transcription regulation</keyword>
<dbReference type="PIRSF" id="PIRSF016838">
    <property type="entry name" value="PafC"/>
    <property type="match status" value="1"/>
</dbReference>
<dbReference type="InterPro" id="IPR013196">
    <property type="entry name" value="HTH_11"/>
</dbReference>
<dbReference type="GO" id="GO:0003677">
    <property type="term" value="F:DNA binding"/>
    <property type="evidence" value="ECO:0007669"/>
    <property type="project" value="UniProtKB-KW"/>
</dbReference>
<dbReference type="PANTHER" id="PTHR34580:SF1">
    <property type="entry name" value="PROTEIN PAFC"/>
    <property type="match status" value="1"/>
</dbReference>
<sequence>MVDRLFQIVYTLMNQETVTCGELAEKFECSTRTIMRDIDKLSIAGVPVYANKGKGGGISLLSDFVLDKTVLTDDERSQILSSLQAIKETGYGEEKEVLNKLSSLFGADTQDWIEIEFSRWGEPGKEETYFKQIKEAILKHRIIDIKYAASHVECSDRKVKPLKLCFRGFAWYVYGFCLLRNDYRFFKLKRIADLFVTHESFTPIPVGRVLNELFEQSKEVIHIKIQVHKQQLYRVLEELPHGVILEDGSMITEFDANDESAIINYILSLGAYAKVLEPAWLQEKVREQIEKMILIYE</sequence>
<dbReference type="Pfam" id="PF08279">
    <property type="entry name" value="HTH_11"/>
    <property type="match status" value="1"/>
</dbReference>
<reference evidence="4 5" key="1">
    <citation type="submission" date="2019-07" db="EMBL/GenBank/DDBJ databases">
        <title>Genomic Encyclopedia of Type Strains, Phase I: the one thousand microbial genomes (KMG-I) project.</title>
        <authorList>
            <person name="Kyrpides N."/>
        </authorList>
    </citation>
    <scope>NUCLEOTIDE SEQUENCE [LARGE SCALE GENOMIC DNA]</scope>
    <source>
        <strain evidence="4 5">DSM 13558</strain>
    </source>
</reference>
<dbReference type="RefSeq" id="WP_145078305.1">
    <property type="nucleotide sequence ID" value="NZ_DAMBUX010000004.1"/>
</dbReference>
<dbReference type="Gene3D" id="1.10.10.10">
    <property type="entry name" value="Winged helix-like DNA-binding domain superfamily/Winged helix DNA-binding domain"/>
    <property type="match status" value="1"/>
</dbReference>
<dbReference type="Pfam" id="PF13280">
    <property type="entry name" value="WYL"/>
    <property type="match status" value="1"/>
</dbReference>
<dbReference type="PANTHER" id="PTHR34580">
    <property type="match status" value="1"/>
</dbReference>
<dbReference type="InterPro" id="IPR051534">
    <property type="entry name" value="CBASS_pafABC_assoc_protein"/>
</dbReference>
<dbReference type="PROSITE" id="PS51000">
    <property type="entry name" value="HTH_DEOR_2"/>
    <property type="match status" value="1"/>
</dbReference>
<dbReference type="InterPro" id="IPR036390">
    <property type="entry name" value="WH_DNA-bd_sf"/>
</dbReference>
<dbReference type="Pfam" id="PF25583">
    <property type="entry name" value="WCX"/>
    <property type="match status" value="1"/>
</dbReference>
<evidence type="ECO:0000313" key="5">
    <source>
        <dbReference type="Proteomes" id="UP000315343"/>
    </source>
</evidence>
<dbReference type="PROSITE" id="PS52050">
    <property type="entry name" value="WYL"/>
    <property type="match status" value="1"/>
</dbReference>
<dbReference type="InterPro" id="IPR001034">
    <property type="entry name" value="DeoR_HTH"/>
</dbReference>
<dbReference type="EMBL" id="VLKH01000001">
    <property type="protein sequence ID" value="TWH83421.1"/>
    <property type="molecule type" value="Genomic_DNA"/>
</dbReference>
<dbReference type="SUPFAM" id="SSF46785">
    <property type="entry name" value="Winged helix' DNA-binding domain"/>
    <property type="match status" value="1"/>
</dbReference>
<evidence type="ECO:0000313" key="4">
    <source>
        <dbReference type="EMBL" id="TWH83421.1"/>
    </source>
</evidence>
<comment type="caution">
    <text evidence="4">The sequence shown here is derived from an EMBL/GenBank/DDBJ whole genome shotgun (WGS) entry which is preliminary data.</text>
</comment>
<dbReference type="InterPro" id="IPR028349">
    <property type="entry name" value="PafC-like"/>
</dbReference>
<organism evidence="4 5">
    <name type="scientific">Sedimentibacter saalensis</name>
    <dbReference type="NCBI Taxonomy" id="130788"/>
    <lineage>
        <taxon>Bacteria</taxon>
        <taxon>Bacillati</taxon>
        <taxon>Bacillota</taxon>
        <taxon>Tissierellia</taxon>
        <taxon>Sedimentibacter</taxon>
    </lineage>
</organism>
<dbReference type="InterPro" id="IPR057727">
    <property type="entry name" value="WCX_dom"/>
</dbReference>
<dbReference type="AlphaFoldDB" id="A0A562JJT9"/>
<gene>
    <name evidence="4" type="ORF">LY60_00025</name>
</gene>
<evidence type="ECO:0000256" key="1">
    <source>
        <dbReference type="ARBA" id="ARBA00023015"/>
    </source>
</evidence>
<accession>A0A562JJT9</accession>
<dbReference type="GO" id="GO:0003700">
    <property type="term" value="F:DNA-binding transcription factor activity"/>
    <property type="evidence" value="ECO:0007669"/>
    <property type="project" value="InterPro"/>
</dbReference>
<dbReference type="OrthoDB" id="9815009at2"/>
<keyword evidence="5" id="KW-1185">Reference proteome</keyword>
<dbReference type="InterPro" id="IPR026881">
    <property type="entry name" value="WYL_dom"/>
</dbReference>
<keyword evidence="2" id="KW-0804">Transcription</keyword>
<dbReference type="Proteomes" id="UP000315343">
    <property type="component" value="Unassembled WGS sequence"/>
</dbReference>
<name>A0A562JJT9_9FIRM</name>
<protein>
    <submittedName>
        <fullName evidence="4">Putative DNA-binding transcriptional regulator YafY</fullName>
    </submittedName>
</protein>
<feature type="domain" description="HTH deoR-type" evidence="3">
    <location>
        <begin position="1"/>
        <end position="59"/>
    </location>
</feature>
<evidence type="ECO:0000259" key="3">
    <source>
        <dbReference type="PROSITE" id="PS51000"/>
    </source>
</evidence>
<evidence type="ECO:0000256" key="2">
    <source>
        <dbReference type="ARBA" id="ARBA00023163"/>
    </source>
</evidence>
<dbReference type="InterPro" id="IPR036388">
    <property type="entry name" value="WH-like_DNA-bd_sf"/>
</dbReference>
<keyword evidence="4" id="KW-0238">DNA-binding</keyword>